<sequence length="89" mass="10209">MHFEFNVITSVVFLALFHGNEVTGVSQETSYVIECIRDMIPMQVYNECCHREINCTVSRQQNRALDCMGRIIMQGVVAECNPQTPNFCF</sequence>
<accession>A0AAV6UH15</accession>
<organism evidence="2 3">
    <name type="scientific">Oedothorax gibbosus</name>
    <dbReference type="NCBI Taxonomy" id="931172"/>
    <lineage>
        <taxon>Eukaryota</taxon>
        <taxon>Metazoa</taxon>
        <taxon>Ecdysozoa</taxon>
        <taxon>Arthropoda</taxon>
        <taxon>Chelicerata</taxon>
        <taxon>Arachnida</taxon>
        <taxon>Araneae</taxon>
        <taxon>Araneomorphae</taxon>
        <taxon>Entelegynae</taxon>
        <taxon>Araneoidea</taxon>
        <taxon>Linyphiidae</taxon>
        <taxon>Erigoninae</taxon>
        <taxon>Oedothorax</taxon>
    </lineage>
</organism>
<reference evidence="2 3" key="1">
    <citation type="journal article" date="2022" name="Nat. Ecol. Evol.">
        <title>A masculinizing supergene underlies an exaggerated male reproductive morph in a spider.</title>
        <authorList>
            <person name="Hendrickx F."/>
            <person name="De Corte Z."/>
            <person name="Sonet G."/>
            <person name="Van Belleghem S.M."/>
            <person name="Kostlbacher S."/>
            <person name="Vangestel C."/>
        </authorList>
    </citation>
    <scope>NUCLEOTIDE SEQUENCE [LARGE SCALE GENOMIC DNA]</scope>
    <source>
        <strain evidence="2">W744_W776</strain>
    </source>
</reference>
<comment type="caution">
    <text evidence="2">The sequence shown here is derived from an EMBL/GenBank/DDBJ whole genome shotgun (WGS) entry which is preliminary data.</text>
</comment>
<evidence type="ECO:0000313" key="3">
    <source>
        <dbReference type="Proteomes" id="UP000827092"/>
    </source>
</evidence>
<evidence type="ECO:0000256" key="1">
    <source>
        <dbReference type="SAM" id="SignalP"/>
    </source>
</evidence>
<keyword evidence="3" id="KW-1185">Reference proteome</keyword>
<evidence type="ECO:0000313" key="2">
    <source>
        <dbReference type="EMBL" id="KAG8183063.1"/>
    </source>
</evidence>
<proteinExistence type="predicted"/>
<gene>
    <name evidence="2" type="ORF">JTE90_010890</name>
</gene>
<feature type="signal peptide" evidence="1">
    <location>
        <begin position="1"/>
        <end position="24"/>
    </location>
</feature>
<dbReference type="AlphaFoldDB" id="A0AAV6UH15"/>
<keyword evidence="1" id="KW-0732">Signal</keyword>
<dbReference type="Proteomes" id="UP000827092">
    <property type="component" value="Unassembled WGS sequence"/>
</dbReference>
<dbReference type="EMBL" id="JAFNEN010000433">
    <property type="protein sequence ID" value="KAG8183063.1"/>
    <property type="molecule type" value="Genomic_DNA"/>
</dbReference>
<feature type="chain" id="PRO_5043361256" evidence="1">
    <location>
        <begin position="25"/>
        <end position="89"/>
    </location>
</feature>
<protein>
    <submittedName>
        <fullName evidence="2">Uncharacterized protein</fullName>
    </submittedName>
</protein>
<name>A0AAV6UH15_9ARAC</name>